<dbReference type="Pfam" id="PF10123">
    <property type="entry name" value="Mu-like_Pro"/>
    <property type="match status" value="1"/>
</dbReference>
<protein>
    <submittedName>
        <fullName evidence="1">Protein gp32</fullName>
    </submittedName>
</protein>
<dbReference type="EMBL" id="ADIZ01000017">
    <property type="protein sequence ID" value="OSK94365.1"/>
    <property type="molecule type" value="Genomic_DNA"/>
</dbReference>
<name>A0A1X3J1J5_ECOLX</name>
<evidence type="ECO:0000313" key="2">
    <source>
        <dbReference type="Proteomes" id="UP000193942"/>
    </source>
</evidence>
<dbReference type="PIRSF" id="PIRSF016624">
    <property type="entry name" value="Mu_prophg_I"/>
    <property type="match status" value="1"/>
</dbReference>
<sequence>MSRLDMKKHAIGIAALGALSIDDDGWCQLLPAGYFSARDGRPFDVTTGQGWFIDGEIAGRLIEGIRALNQDVLIDYEHNQLRKDKGLPPEQLVAAGWFNADEMQWREGEGLFIHPRWTAAARQRIDDGEFGYLSAVFPYDTATGAVLQIRLAALTNDPGATGMKKLTALAADLPDILQQENKPMNETLRKLLARLGVTVPENADITDEQASAALSALDALETDAGKVASLSAELEQAQKTAVDLTKYVPVEIYNALRDELAQATAQSATTSLSAVLDKAEQEGRIFKSERAYLEQLGGQIGVAALSAQLEKKQPIAALSAMQTTTAKIPSQEKTAVLSADEKAAVKALGITEAEYLKMKQEQEK</sequence>
<proteinExistence type="predicted"/>
<gene>
    <name evidence="1" type="ORF">ECXG_03230</name>
</gene>
<reference evidence="1 2" key="1">
    <citation type="submission" date="2010-04" db="EMBL/GenBank/DDBJ databases">
        <title>The Genome Sequence of Escherichia coli TA447.</title>
        <authorList>
            <consortium name="The Broad Institute Genome Sequencing Platform"/>
            <consortium name="The Broad Institute Genome Sequencing Center for Infectious Disease"/>
            <person name="Feldgarden M."/>
            <person name="Gordon D.M."/>
            <person name="Johnson J.R."/>
            <person name="Johnston B.D."/>
            <person name="Young S."/>
            <person name="Zeng Q."/>
            <person name="Koehrsen M."/>
            <person name="Alvarado L."/>
            <person name="Berlin A.M."/>
            <person name="Borenstein D."/>
            <person name="Chapman S.B."/>
            <person name="Chen Z."/>
            <person name="Engels R."/>
            <person name="Freedman E."/>
            <person name="Gellesch M."/>
            <person name="Goldberg J."/>
            <person name="Griggs A."/>
            <person name="Gujja S."/>
            <person name="Heilman E.R."/>
            <person name="Heiman D.I."/>
            <person name="Hepburn T.A."/>
            <person name="Howarth C."/>
            <person name="Jen D."/>
            <person name="Larson L."/>
            <person name="Mehta T."/>
            <person name="Park D."/>
            <person name="Pearson M."/>
            <person name="Richards J."/>
            <person name="Roberts A."/>
            <person name="Saif S."/>
            <person name="Shea T.D."/>
            <person name="Shenoy N."/>
            <person name="Sisk P."/>
            <person name="Stolte C."/>
            <person name="Sykes S.N."/>
            <person name="Walk T."/>
            <person name="White J."/>
            <person name="Yandava C."/>
            <person name="Haas B."/>
            <person name="Henn M.R."/>
            <person name="Nusbaum C."/>
            <person name="Birren B."/>
        </authorList>
    </citation>
    <scope>NUCLEOTIDE SEQUENCE [LARGE SCALE GENOMIC DNA]</scope>
    <source>
        <strain evidence="1 2">TA447</strain>
    </source>
</reference>
<organism evidence="1 2">
    <name type="scientific">Escherichia coli TA447</name>
    <dbReference type="NCBI Taxonomy" id="656447"/>
    <lineage>
        <taxon>Bacteria</taxon>
        <taxon>Pseudomonadati</taxon>
        <taxon>Pseudomonadota</taxon>
        <taxon>Gammaproteobacteria</taxon>
        <taxon>Enterobacterales</taxon>
        <taxon>Enterobacteriaceae</taxon>
        <taxon>Escherichia</taxon>
    </lineage>
</organism>
<accession>A0A1X3J1J5</accession>
<evidence type="ECO:0000313" key="1">
    <source>
        <dbReference type="EMBL" id="OSK94365.1"/>
    </source>
</evidence>
<dbReference type="AlphaFoldDB" id="A0A1X3J1J5"/>
<comment type="caution">
    <text evidence="1">The sequence shown here is derived from an EMBL/GenBank/DDBJ whole genome shotgun (WGS) entry which is preliminary data.</text>
</comment>
<dbReference type="InterPro" id="IPR012106">
    <property type="entry name" value="Phage_Mu_Gp1"/>
</dbReference>
<dbReference type="Proteomes" id="UP000193942">
    <property type="component" value="Unassembled WGS sequence"/>
</dbReference>